<organism evidence="1 2">
    <name type="scientific">Eiseniibacteriota bacterium</name>
    <dbReference type="NCBI Taxonomy" id="2212470"/>
    <lineage>
        <taxon>Bacteria</taxon>
        <taxon>Candidatus Eiseniibacteriota</taxon>
    </lineage>
</organism>
<reference evidence="1 2" key="1">
    <citation type="submission" date="2024-09" db="EMBL/GenBank/DDBJ databases">
        <authorList>
            <person name="D'Angelo T."/>
        </authorList>
    </citation>
    <scope>NUCLEOTIDE SEQUENCE [LARGE SCALE GENOMIC DNA]</scope>
    <source>
        <strain evidence="1">SAG AM-320-E07</strain>
    </source>
</reference>
<evidence type="ECO:0000313" key="2">
    <source>
        <dbReference type="Proteomes" id="UP001593833"/>
    </source>
</evidence>
<accession>A0ABV6YK33</accession>
<name>A0ABV6YK33_UNCEI</name>
<sequence length="117" mass="12915">MRMNRWFSAALLVGSIPVALGAFLPTKLHPTAIFDLNTLHWSPGSGLVIAAPSDTPVDATKITVGEIRVVRVWDENQQQWVEPDSSLQSPRIIGIIAHLPNPSDLERRSDRPGQDQQ</sequence>
<proteinExistence type="predicted"/>
<protein>
    <submittedName>
        <fullName evidence="1">Uncharacterized protein</fullName>
    </submittedName>
</protein>
<evidence type="ECO:0000313" key="1">
    <source>
        <dbReference type="EMBL" id="MFC1572668.1"/>
    </source>
</evidence>
<dbReference type="Proteomes" id="UP001593833">
    <property type="component" value="Unassembled WGS sequence"/>
</dbReference>
<keyword evidence="2" id="KW-1185">Reference proteome</keyword>
<dbReference type="EMBL" id="JBHPKH010000028">
    <property type="protein sequence ID" value="MFC1572668.1"/>
    <property type="molecule type" value="Genomic_DNA"/>
</dbReference>
<comment type="caution">
    <text evidence="1">The sequence shown here is derived from an EMBL/GenBank/DDBJ whole genome shotgun (WGS) entry which is preliminary data.</text>
</comment>
<gene>
    <name evidence="1" type="ORF">ACFL6M_03615</name>
</gene>